<evidence type="ECO:0000313" key="5">
    <source>
        <dbReference type="Proteomes" id="UP000738431"/>
    </source>
</evidence>
<organism evidence="4 5">
    <name type="scientific">Actomonas aquatica</name>
    <dbReference type="NCBI Taxonomy" id="2866162"/>
    <lineage>
        <taxon>Bacteria</taxon>
        <taxon>Pseudomonadati</taxon>
        <taxon>Verrucomicrobiota</taxon>
        <taxon>Opitutia</taxon>
        <taxon>Opitutales</taxon>
        <taxon>Opitutaceae</taxon>
        <taxon>Actomonas</taxon>
    </lineage>
</organism>
<evidence type="ECO:0000259" key="3">
    <source>
        <dbReference type="Pfam" id="PF13193"/>
    </source>
</evidence>
<dbReference type="Gene3D" id="3.30.300.30">
    <property type="match status" value="1"/>
</dbReference>
<evidence type="ECO:0000259" key="2">
    <source>
        <dbReference type="Pfam" id="PF00501"/>
    </source>
</evidence>
<gene>
    <name evidence="4" type="ORF">K1X11_004285</name>
</gene>
<evidence type="ECO:0000313" key="4">
    <source>
        <dbReference type="EMBL" id="WRQ88610.1"/>
    </source>
</evidence>
<dbReference type="Gene3D" id="3.40.50.12780">
    <property type="entry name" value="N-terminal domain of ligase-like"/>
    <property type="match status" value="1"/>
</dbReference>
<accession>A0ABZ1CB53</accession>
<dbReference type="InterPro" id="IPR025110">
    <property type="entry name" value="AMP-bd_C"/>
</dbReference>
<protein>
    <submittedName>
        <fullName evidence="4">AMP-binding protein</fullName>
    </submittedName>
</protein>
<reference evidence="4 5" key="1">
    <citation type="submission" date="2023-12" db="EMBL/GenBank/DDBJ databases">
        <title>Description of an unclassified Opitutus bacterium of Verrucomicrobiota.</title>
        <authorList>
            <person name="Zhang D.-F."/>
        </authorList>
    </citation>
    <scope>NUCLEOTIDE SEQUENCE [LARGE SCALE GENOMIC DNA]</scope>
    <source>
        <strain evidence="4 5">WL0086</strain>
    </source>
</reference>
<dbReference type="Pfam" id="PF13193">
    <property type="entry name" value="AMP-binding_C"/>
    <property type="match status" value="1"/>
</dbReference>
<dbReference type="PANTHER" id="PTHR43201:SF8">
    <property type="entry name" value="ACYL-COA SYNTHETASE FAMILY MEMBER 3"/>
    <property type="match status" value="1"/>
</dbReference>
<dbReference type="InterPro" id="IPR000873">
    <property type="entry name" value="AMP-dep_synth/lig_dom"/>
</dbReference>
<evidence type="ECO:0000256" key="1">
    <source>
        <dbReference type="ARBA" id="ARBA00006432"/>
    </source>
</evidence>
<dbReference type="SUPFAM" id="SSF56801">
    <property type="entry name" value="Acetyl-CoA synthetase-like"/>
    <property type="match status" value="1"/>
</dbReference>
<dbReference type="InterPro" id="IPR042099">
    <property type="entry name" value="ANL_N_sf"/>
</dbReference>
<keyword evidence="5" id="KW-1185">Reference proteome</keyword>
<dbReference type="Proteomes" id="UP000738431">
    <property type="component" value="Chromosome"/>
</dbReference>
<dbReference type="Pfam" id="PF00501">
    <property type="entry name" value="AMP-binding"/>
    <property type="match status" value="1"/>
</dbReference>
<comment type="similarity">
    <text evidence="1">Belongs to the ATP-dependent AMP-binding enzyme family.</text>
</comment>
<feature type="domain" description="AMP-binding enzyme C-terminal" evidence="3">
    <location>
        <begin position="323"/>
        <end position="392"/>
    </location>
</feature>
<dbReference type="PANTHER" id="PTHR43201">
    <property type="entry name" value="ACYL-COA SYNTHETASE"/>
    <property type="match status" value="1"/>
</dbReference>
<feature type="domain" description="AMP-dependent synthetase/ligase" evidence="2">
    <location>
        <begin position="58"/>
        <end position="279"/>
    </location>
</feature>
<name>A0ABZ1CB53_9BACT</name>
<proteinExistence type="inferred from homology"/>
<sequence>MERREFLNALVRSGVNVAEGEPGRQELVVVCERDPVAFRAAFAQAVAQGGRVALANPDWGTQERAEFDRLLALRDHAGALADAETGWLLIPTGGSSGGVKLARHDQHTLAAAVQGYASFFEERVVNGVGVLPLHHVGGLMGWLRCVLTGGDYVDGSWRAWSEGRFVERVPEAATVSLVPTQLRRMLGQAEGVAWLRQFKRILIGGAATEADLVSAAQDAGLPIVLSFGMTETGALAAAVPEFAGGELEKGYAVLPHLKMDVVGEGRLRISGASLFRGYWPDWRDDDAWENGDRARRSVDGRVQLLGRVDDLIISGGEKVDGHEVETVLRELAGDPRIVVIGLPDAEWGHRVVACVGSEELVTRLEEVAGAVRERLASFKRPKLVVPVVPWPVNAMGKINRAALTAAAAAWKR</sequence>
<dbReference type="EMBL" id="CP139781">
    <property type="protein sequence ID" value="WRQ88610.1"/>
    <property type="molecule type" value="Genomic_DNA"/>
</dbReference>
<dbReference type="RefSeq" id="WP_221031714.1">
    <property type="nucleotide sequence ID" value="NZ_CP139781.1"/>
</dbReference>
<dbReference type="InterPro" id="IPR045851">
    <property type="entry name" value="AMP-bd_C_sf"/>
</dbReference>